<evidence type="ECO:0000256" key="16">
    <source>
        <dbReference type="ARBA" id="ARBA00038761"/>
    </source>
</evidence>
<dbReference type="OrthoDB" id="9904367at2759"/>
<evidence type="ECO:0000256" key="12">
    <source>
        <dbReference type="ARBA" id="ARBA00023170"/>
    </source>
</evidence>
<keyword evidence="11" id="KW-1015">Disulfide bond</keyword>
<keyword evidence="8" id="KW-1114">Inhibition of host interferon signaling pathway by virus</keyword>
<evidence type="ECO:0000256" key="3">
    <source>
        <dbReference type="ARBA" id="ARBA00022518"/>
    </source>
</evidence>
<feature type="domain" description="Ig-like" evidence="20">
    <location>
        <begin position="39"/>
        <end position="144"/>
    </location>
</feature>
<evidence type="ECO:0000313" key="21">
    <source>
        <dbReference type="EMBL" id="KAJ8256474.1"/>
    </source>
</evidence>
<dbReference type="Gene3D" id="2.60.40.10">
    <property type="entry name" value="Immunoglobulins"/>
    <property type="match status" value="1"/>
</dbReference>
<dbReference type="PRINTS" id="PR01539">
    <property type="entry name" value="INTRLEUKN1R2"/>
</dbReference>
<dbReference type="FunFam" id="2.60.40.10:FF:000284">
    <property type="entry name" value="interleukin-1 receptor accessory protein-like 1"/>
    <property type="match status" value="1"/>
</dbReference>
<keyword evidence="3" id="KW-0244">Early protein</keyword>
<keyword evidence="13" id="KW-0325">Glycoprotein</keyword>
<accession>A0A9Q1HRI9</accession>
<comment type="similarity">
    <text evidence="2">Belongs to the interleukin-1 receptor family.</text>
</comment>
<keyword evidence="7" id="KW-0677">Repeat</keyword>
<evidence type="ECO:0000256" key="18">
    <source>
        <dbReference type="ARBA" id="ARBA00045444"/>
    </source>
</evidence>
<dbReference type="GO" id="GO:0004910">
    <property type="term" value="F:interleukin-1, type II, blocking receptor activity"/>
    <property type="evidence" value="ECO:0007669"/>
    <property type="project" value="InterPro"/>
</dbReference>
<keyword evidence="5" id="KW-0812">Transmembrane</keyword>
<keyword evidence="14" id="KW-0922">Interferon antiviral system evasion</keyword>
<dbReference type="SMART" id="SM00409">
    <property type="entry name" value="IG"/>
    <property type="match status" value="1"/>
</dbReference>
<comment type="subunit">
    <text evidence="16">Interacts with host IFNA1.</text>
</comment>
<evidence type="ECO:0000256" key="7">
    <source>
        <dbReference type="ARBA" id="ARBA00022737"/>
    </source>
</evidence>
<evidence type="ECO:0000256" key="11">
    <source>
        <dbReference type="ARBA" id="ARBA00023157"/>
    </source>
</evidence>
<comment type="subcellular location">
    <subcellularLocation>
        <location evidence="1">Membrane</location>
        <topology evidence="1">Single-pass type I membrane protein</topology>
    </subcellularLocation>
</comment>
<dbReference type="SUPFAM" id="SSF48726">
    <property type="entry name" value="Immunoglobulin"/>
    <property type="match status" value="1"/>
</dbReference>
<dbReference type="PROSITE" id="PS50835">
    <property type="entry name" value="IG_LIKE"/>
    <property type="match status" value="1"/>
</dbReference>
<protein>
    <recommendedName>
        <fullName evidence="17">Soluble interferon alpha/beta receptor OPG204</fullName>
    </recommendedName>
</protein>
<dbReference type="InterPro" id="IPR004077">
    <property type="entry name" value="IL-1_rcpt_II-typ"/>
</dbReference>
<dbReference type="PANTHER" id="PTHR11890:SF44">
    <property type="entry name" value="X-LINKED INTERLEUKIN-1 RECEPTOR ACCESSORY PROTEIN-LIKE 2"/>
    <property type="match status" value="1"/>
</dbReference>
<keyword evidence="8" id="KW-0899">Viral immunoevasion</keyword>
<comment type="caution">
    <text evidence="21">The sequence shown here is derived from an EMBL/GenBank/DDBJ whole genome shotgun (WGS) entry which is preliminary data.</text>
</comment>
<evidence type="ECO:0000256" key="1">
    <source>
        <dbReference type="ARBA" id="ARBA00004479"/>
    </source>
</evidence>
<comment type="function">
    <text evidence="18">Counteracts the antiviral effects of host IFN-alpha/beta and key IFN-inducible proteins involved in viral RNA degradation suxh as host OAS1. Acts as a soluble IFN-alpha receptor and thus inhibits the interaction between host IFN-alpha and its receptor.</text>
</comment>
<evidence type="ECO:0000256" key="4">
    <source>
        <dbReference type="ARBA" id="ARBA00022632"/>
    </source>
</evidence>
<evidence type="ECO:0000256" key="6">
    <source>
        <dbReference type="ARBA" id="ARBA00022729"/>
    </source>
</evidence>
<keyword evidence="15" id="KW-0393">Immunoglobulin domain</keyword>
<proteinExistence type="inferred from homology"/>
<keyword evidence="12" id="KW-0675">Receptor</keyword>
<keyword evidence="8" id="KW-0945">Host-virus interaction</keyword>
<dbReference type="PROSITE" id="PS51257">
    <property type="entry name" value="PROKAR_LIPOPROTEIN"/>
    <property type="match status" value="1"/>
</dbReference>
<evidence type="ECO:0000256" key="10">
    <source>
        <dbReference type="ARBA" id="ARBA00023136"/>
    </source>
</evidence>
<feature type="chain" id="PRO_5040122512" description="Soluble interferon alpha/beta receptor OPG204" evidence="19">
    <location>
        <begin position="35"/>
        <end position="168"/>
    </location>
</feature>
<gene>
    <name evidence="21" type="ORF">COCON_G00186260</name>
</gene>
<dbReference type="EMBL" id="JAFJMO010000014">
    <property type="protein sequence ID" value="KAJ8256474.1"/>
    <property type="molecule type" value="Genomic_DNA"/>
</dbReference>
<evidence type="ECO:0000256" key="8">
    <source>
        <dbReference type="ARBA" id="ARBA00022830"/>
    </source>
</evidence>
<dbReference type="PANTHER" id="PTHR11890">
    <property type="entry name" value="INTERLEUKIN-1 RECEPTOR FAMILY MEMBER"/>
    <property type="match status" value="1"/>
</dbReference>
<evidence type="ECO:0000256" key="17">
    <source>
        <dbReference type="ARBA" id="ARBA00041012"/>
    </source>
</evidence>
<dbReference type="InterPro" id="IPR003599">
    <property type="entry name" value="Ig_sub"/>
</dbReference>
<organism evidence="21 22">
    <name type="scientific">Conger conger</name>
    <name type="common">Conger eel</name>
    <name type="synonym">Muraena conger</name>
    <dbReference type="NCBI Taxonomy" id="82655"/>
    <lineage>
        <taxon>Eukaryota</taxon>
        <taxon>Metazoa</taxon>
        <taxon>Chordata</taxon>
        <taxon>Craniata</taxon>
        <taxon>Vertebrata</taxon>
        <taxon>Euteleostomi</taxon>
        <taxon>Actinopterygii</taxon>
        <taxon>Neopterygii</taxon>
        <taxon>Teleostei</taxon>
        <taxon>Anguilliformes</taxon>
        <taxon>Congridae</taxon>
        <taxon>Conger</taxon>
    </lineage>
</organism>
<evidence type="ECO:0000259" key="20">
    <source>
        <dbReference type="PROSITE" id="PS50835"/>
    </source>
</evidence>
<evidence type="ECO:0000256" key="5">
    <source>
        <dbReference type="ARBA" id="ARBA00022692"/>
    </source>
</evidence>
<evidence type="ECO:0000256" key="14">
    <source>
        <dbReference type="ARBA" id="ARBA00023258"/>
    </source>
</evidence>
<evidence type="ECO:0000256" key="9">
    <source>
        <dbReference type="ARBA" id="ARBA00022989"/>
    </source>
</evidence>
<dbReference type="Proteomes" id="UP001152803">
    <property type="component" value="Unassembled WGS sequence"/>
</dbReference>
<keyword evidence="9" id="KW-1133">Transmembrane helix</keyword>
<evidence type="ECO:0000256" key="13">
    <source>
        <dbReference type="ARBA" id="ARBA00023180"/>
    </source>
</evidence>
<evidence type="ECO:0000256" key="19">
    <source>
        <dbReference type="SAM" id="SignalP"/>
    </source>
</evidence>
<keyword evidence="4" id="KW-1090">Inhibition of host innate immune response by virus</keyword>
<evidence type="ECO:0000256" key="15">
    <source>
        <dbReference type="ARBA" id="ARBA00023319"/>
    </source>
</evidence>
<evidence type="ECO:0000313" key="22">
    <source>
        <dbReference type="Proteomes" id="UP001152803"/>
    </source>
</evidence>
<dbReference type="InterPro" id="IPR013151">
    <property type="entry name" value="Immunoglobulin_dom"/>
</dbReference>
<dbReference type="Pfam" id="PF00047">
    <property type="entry name" value="ig"/>
    <property type="match status" value="1"/>
</dbReference>
<name>A0A9Q1HRI9_CONCO</name>
<keyword evidence="22" id="KW-1185">Reference proteome</keyword>
<reference evidence="21" key="1">
    <citation type="journal article" date="2023" name="Science">
        <title>Genome structures resolve the early diversification of teleost fishes.</title>
        <authorList>
            <person name="Parey E."/>
            <person name="Louis A."/>
            <person name="Montfort J."/>
            <person name="Bouchez O."/>
            <person name="Roques C."/>
            <person name="Iampietro C."/>
            <person name="Lluch J."/>
            <person name="Castinel A."/>
            <person name="Donnadieu C."/>
            <person name="Desvignes T."/>
            <person name="Floi Bucao C."/>
            <person name="Jouanno E."/>
            <person name="Wen M."/>
            <person name="Mejri S."/>
            <person name="Dirks R."/>
            <person name="Jansen H."/>
            <person name="Henkel C."/>
            <person name="Chen W.J."/>
            <person name="Zahm M."/>
            <person name="Cabau C."/>
            <person name="Klopp C."/>
            <person name="Thompson A.W."/>
            <person name="Robinson-Rechavi M."/>
            <person name="Braasch I."/>
            <person name="Lecointre G."/>
            <person name="Bobe J."/>
            <person name="Postlethwait J.H."/>
            <person name="Berthelot C."/>
            <person name="Roest Crollius H."/>
            <person name="Guiguen Y."/>
        </authorList>
    </citation>
    <scope>NUCLEOTIDE SEQUENCE</scope>
    <source>
        <strain evidence="21">Concon-B</strain>
    </source>
</reference>
<dbReference type="InterPro" id="IPR036179">
    <property type="entry name" value="Ig-like_dom_sf"/>
</dbReference>
<keyword evidence="10" id="KW-0472">Membrane</keyword>
<dbReference type="InterPro" id="IPR015621">
    <property type="entry name" value="IL-1_rcpt_fam"/>
</dbReference>
<dbReference type="AlphaFoldDB" id="A0A9Q1HRI9"/>
<evidence type="ECO:0000256" key="2">
    <source>
        <dbReference type="ARBA" id="ARBA00009752"/>
    </source>
</evidence>
<feature type="signal peptide" evidence="19">
    <location>
        <begin position="1"/>
        <end position="34"/>
    </location>
</feature>
<sequence length="168" mass="19021">MQRIHTSSGPLSLGPVLTMALVCSCCFLVSETTADDPSPKILRPKSVKIKASLGKPLVIPCKADAGFGDDVTLVYWLVNRSFVELAYPDGRVRMDQEETDTKGNKTFIQRDLEFRHVTRDDFGATYICVVRNVMGIDRKELRLKRVNQNCMKGRKWKESGEKRRKKNG</sequence>
<dbReference type="InterPro" id="IPR013783">
    <property type="entry name" value="Ig-like_fold"/>
</dbReference>
<dbReference type="GO" id="GO:0016020">
    <property type="term" value="C:membrane"/>
    <property type="evidence" value="ECO:0007669"/>
    <property type="project" value="UniProtKB-SubCell"/>
</dbReference>
<keyword evidence="6 19" id="KW-0732">Signal</keyword>
<dbReference type="InterPro" id="IPR007110">
    <property type="entry name" value="Ig-like_dom"/>
</dbReference>